<dbReference type="RefSeq" id="WP_021716924.1">
    <property type="nucleotide sequence ID" value="NZ_CAUERG010000010.1"/>
</dbReference>
<dbReference type="Gene3D" id="3.40.50.1980">
    <property type="entry name" value="Nitrogenase molybdenum iron protein domain"/>
    <property type="match status" value="2"/>
</dbReference>
<dbReference type="STRING" id="1262914.BN533_00020"/>
<proteinExistence type="inferred from homology"/>
<dbReference type="PROSITE" id="PS51257">
    <property type="entry name" value="PROKAR_LIPOPROTEIN"/>
    <property type="match status" value="1"/>
</dbReference>
<comment type="similarity">
    <text evidence="1">Belongs to the bacterial solute-binding protein 8 family.</text>
</comment>
<accession>R6IH12</accession>
<dbReference type="Pfam" id="PF01497">
    <property type="entry name" value="Peripla_BP_2"/>
    <property type="match status" value="1"/>
</dbReference>
<dbReference type="HOGENOM" id="CLU_038034_2_4_9"/>
<evidence type="ECO:0000313" key="3">
    <source>
        <dbReference type="EMBL" id="CDB45849.1"/>
    </source>
</evidence>
<name>R6IH12_9FIRM</name>
<feature type="domain" description="Fe/B12 periplasmic-binding" evidence="2">
    <location>
        <begin position="53"/>
        <end position="316"/>
    </location>
</feature>
<dbReference type="InterPro" id="IPR050902">
    <property type="entry name" value="ABC_Transporter_SBP"/>
</dbReference>
<reference evidence="3" key="1">
    <citation type="submission" date="2012-11" db="EMBL/GenBank/DDBJ databases">
        <title>Dependencies among metagenomic species, viruses, plasmids and units of genetic variation.</title>
        <authorList>
            <person name="Nielsen H.B."/>
            <person name="Almeida M."/>
            <person name="Juncker A.S."/>
            <person name="Rasmussen S."/>
            <person name="Li J."/>
            <person name="Sunagawa S."/>
            <person name="Plichta D."/>
            <person name="Gautier L."/>
            <person name="Le Chatelier E."/>
            <person name="Peletier E."/>
            <person name="Bonde I."/>
            <person name="Nielsen T."/>
            <person name="Manichanh C."/>
            <person name="Arumugam M."/>
            <person name="Batto J."/>
            <person name="Santos M.B.Q.D."/>
            <person name="Blom N."/>
            <person name="Borruel N."/>
            <person name="Burgdorf K.S."/>
            <person name="Boumezbeur F."/>
            <person name="Casellas F."/>
            <person name="Dore J."/>
            <person name="Guarner F."/>
            <person name="Hansen T."/>
            <person name="Hildebrand F."/>
            <person name="Kaas R.S."/>
            <person name="Kennedy S."/>
            <person name="Kristiansen K."/>
            <person name="Kultima J.R."/>
            <person name="Leonard P."/>
            <person name="Levenez F."/>
            <person name="Lund O."/>
            <person name="Moumen B."/>
            <person name="Le Paslier D."/>
            <person name="Pons N."/>
            <person name="Pedersen O."/>
            <person name="Prifti E."/>
            <person name="Qin J."/>
            <person name="Raes J."/>
            <person name="Tap J."/>
            <person name="Tims S."/>
            <person name="Ussery D.W."/>
            <person name="Yamada T."/>
            <person name="MetaHit consortium"/>
            <person name="Renault P."/>
            <person name="Sicheritz-Ponten T."/>
            <person name="Bork P."/>
            <person name="Wang J."/>
            <person name="Brunak S."/>
            <person name="Ehrlich S.D."/>
        </authorList>
    </citation>
    <scope>NUCLEOTIDE SEQUENCE [LARGE SCALE GENOMIC DNA]</scope>
</reference>
<dbReference type="AlphaFoldDB" id="R6IH12"/>
<comment type="caution">
    <text evidence="3">The sequence shown here is derived from an EMBL/GenBank/DDBJ whole genome shotgun (WGS) entry which is preliminary data.</text>
</comment>
<evidence type="ECO:0000256" key="1">
    <source>
        <dbReference type="ARBA" id="ARBA00008814"/>
    </source>
</evidence>
<dbReference type="EMBL" id="CBDS010000060">
    <property type="protein sequence ID" value="CDB45849.1"/>
    <property type="molecule type" value="Genomic_DNA"/>
</dbReference>
<dbReference type="SUPFAM" id="SSF53807">
    <property type="entry name" value="Helical backbone' metal receptor"/>
    <property type="match status" value="1"/>
</dbReference>
<evidence type="ECO:0000259" key="2">
    <source>
        <dbReference type="PROSITE" id="PS50983"/>
    </source>
</evidence>
<dbReference type="PROSITE" id="PS50983">
    <property type="entry name" value="FE_B12_PBP"/>
    <property type="match status" value="1"/>
</dbReference>
<dbReference type="eggNOG" id="COG0614">
    <property type="taxonomic scope" value="Bacteria"/>
</dbReference>
<dbReference type="GO" id="GO:0071281">
    <property type="term" value="P:cellular response to iron ion"/>
    <property type="evidence" value="ECO:0007669"/>
    <property type="project" value="TreeGrafter"/>
</dbReference>
<protein>
    <submittedName>
        <fullName evidence="3">ABC-type transporter periplasmic subunit</fullName>
    </submittedName>
</protein>
<gene>
    <name evidence="3" type="ORF">BN533_00020</name>
</gene>
<organism evidence="3">
    <name type="scientific">Phascolarctobacterium faecium</name>
    <dbReference type="NCBI Taxonomy" id="33025"/>
    <lineage>
        <taxon>Bacteria</taxon>
        <taxon>Bacillati</taxon>
        <taxon>Bacillota</taxon>
        <taxon>Negativicutes</taxon>
        <taxon>Acidaminococcales</taxon>
        <taxon>Acidaminococcaceae</taxon>
        <taxon>Phascolarctobacterium</taxon>
    </lineage>
</organism>
<sequence length="325" mass="36038">MRSFILVIIMILGITGCSFDKTVSVTEKTEVKTQYQVVDDKGNILYFTDTPKRIYATTLSLEEILTDLVPLERIAAISEPAADPKISLIADKAAQIPLKLPQKVSAEQILAIKPDLVIVQENSNTAFIQSLKDVGLKVYITKIPTTLDMVRKRIIKLSEAVNEKKQGSIVIKELDKKTTFVKEVTDTIPVSDKKILMGYSLLGVFGSAEGLFNDICINAGVTNGAALACLVRGEHLSKEKIVEVDPDVLMFSDYSSTQEGDTVLFRKEVLSDPALQSIKAIKNNNIIIIKDRYRYAASQYIGDGILDIAQKTYPEYFKKNKKIKA</sequence>
<dbReference type="PANTHER" id="PTHR30535:SF34">
    <property type="entry name" value="MOLYBDATE-BINDING PROTEIN MOLA"/>
    <property type="match status" value="1"/>
</dbReference>
<dbReference type="InterPro" id="IPR002491">
    <property type="entry name" value="ABC_transptr_periplasmic_BD"/>
</dbReference>
<dbReference type="PANTHER" id="PTHR30535">
    <property type="entry name" value="VITAMIN B12-BINDING PROTEIN"/>
    <property type="match status" value="1"/>
</dbReference>